<dbReference type="Pfam" id="PF00440">
    <property type="entry name" value="TetR_N"/>
    <property type="match status" value="1"/>
</dbReference>
<dbReference type="AlphaFoldDB" id="F8F7T3"/>
<dbReference type="InterPro" id="IPR036271">
    <property type="entry name" value="Tet_transcr_reg_TetR-rel_C_sf"/>
</dbReference>
<sequence length="191" mass="21319">MTAAEQPDVKEKIMEAAKKLFAELGYEGTSVRKICDQAGVSLPLVSYHFGGKENVYWAILEPLKSVPFQPTTDDPKEDLLHFVETMITFLQGEPEIAHILRQELSMNSPRSEALFPLVQNITDLLRSILERGQAQGVFRVHSVAHTMKLIIGSMTAFRNVRCFEALYGSDSDAPLQPKELFQFIYGGIGSS</sequence>
<dbReference type="PATRIC" id="fig|1036673.3.peg.2045"/>
<dbReference type="KEGG" id="pms:KNP414_02276"/>
<protein>
    <submittedName>
        <fullName evidence="4">Transcriptional regulator, TetR family protein</fullName>
    </submittedName>
</protein>
<proteinExistence type="predicted"/>
<dbReference type="InterPro" id="IPR050109">
    <property type="entry name" value="HTH-type_TetR-like_transc_reg"/>
</dbReference>
<organism evidence="4 5">
    <name type="scientific">Paenibacillus mucilaginosus (strain KNP414)</name>
    <dbReference type="NCBI Taxonomy" id="1036673"/>
    <lineage>
        <taxon>Bacteria</taxon>
        <taxon>Bacillati</taxon>
        <taxon>Bacillota</taxon>
        <taxon>Bacilli</taxon>
        <taxon>Bacillales</taxon>
        <taxon>Paenibacillaceae</taxon>
        <taxon>Paenibacillus</taxon>
    </lineage>
</organism>
<feature type="DNA-binding region" description="H-T-H motif" evidence="2">
    <location>
        <begin position="30"/>
        <end position="49"/>
    </location>
</feature>
<evidence type="ECO:0000313" key="5">
    <source>
        <dbReference type="Proteomes" id="UP000006620"/>
    </source>
</evidence>
<dbReference type="PROSITE" id="PS50977">
    <property type="entry name" value="HTH_TETR_2"/>
    <property type="match status" value="1"/>
</dbReference>
<dbReference type="PANTHER" id="PTHR30328">
    <property type="entry name" value="TRANSCRIPTIONAL REPRESSOR"/>
    <property type="match status" value="1"/>
</dbReference>
<dbReference type="GO" id="GO:0006355">
    <property type="term" value="P:regulation of DNA-templated transcription"/>
    <property type="evidence" value="ECO:0007669"/>
    <property type="project" value="UniProtKB-ARBA"/>
</dbReference>
<dbReference type="Gene3D" id="1.10.357.10">
    <property type="entry name" value="Tetracycline Repressor, domain 2"/>
    <property type="match status" value="1"/>
</dbReference>
<dbReference type="InterPro" id="IPR009057">
    <property type="entry name" value="Homeodomain-like_sf"/>
</dbReference>
<dbReference type="EMBL" id="CP002869">
    <property type="protein sequence ID" value="AEI40837.1"/>
    <property type="molecule type" value="Genomic_DNA"/>
</dbReference>
<dbReference type="RefSeq" id="WP_013915998.1">
    <property type="nucleotide sequence ID" value="NC_015690.1"/>
</dbReference>
<dbReference type="InterPro" id="IPR001647">
    <property type="entry name" value="HTH_TetR"/>
</dbReference>
<dbReference type="InterPro" id="IPR041474">
    <property type="entry name" value="NicS_C"/>
</dbReference>
<evidence type="ECO:0000313" key="4">
    <source>
        <dbReference type="EMBL" id="AEI40837.1"/>
    </source>
</evidence>
<dbReference type="PANTHER" id="PTHR30328:SF54">
    <property type="entry name" value="HTH-TYPE TRANSCRIPTIONAL REPRESSOR SCO4008"/>
    <property type="match status" value="1"/>
</dbReference>
<feature type="domain" description="HTH tetR-type" evidence="3">
    <location>
        <begin position="7"/>
        <end position="67"/>
    </location>
</feature>
<dbReference type="Proteomes" id="UP000006620">
    <property type="component" value="Chromosome"/>
</dbReference>
<dbReference type="SUPFAM" id="SSF46689">
    <property type="entry name" value="Homeodomain-like"/>
    <property type="match status" value="1"/>
</dbReference>
<name>F8F7T3_PAEMK</name>
<dbReference type="Pfam" id="PF17938">
    <property type="entry name" value="TetR_C_29"/>
    <property type="match status" value="1"/>
</dbReference>
<dbReference type="InterPro" id="IPR023772">
    <property type="entry name" value="DNA-bd_HTH_TetR-type_CS"/>
</dbReference>
<dbReference type="HOGENOM" id="CLU_069356_1_4_9"/>
<dbReference type="SUPFAM" id="SSF48498">
    <property type="entry name" value="Tetracyclin repressor-like, C-terminal domain"/>
    <property type="match status" value="1"/>
</dbReference>
<dbReference type="Gene3D" id="1.10.10.60">
    <property type="entry name" value="Homeodomain-like"/>
    <property type="match status" value="1"/>
</dbReference>
<dbReference type="GO" id="GO:0003677">
    <property type="term" value="F:DNA binding"/>
    <property type="evidence" value="ECO:0007669"/>
    <property type="project" value="UniProtKB-UniRule"/>
</dbReference>
<evidence type="ECO:0000256" key="2">
    <source>
        <dbReference type="PROSITE-ProRule" id="PRU00335"/>
    </source>
</evidence>
<evidence type="ECO:0000259" key="3">
    <source>
        <dbReference type="PROSITE" id="PS50977"/>
    </source>
</evidence>
<reference evidence="4 5" key="2">
    <citation type="journal article" date="2013" name="Genome Announc.">
        <title>Genome Sequence of Growth-Improving Paenibacillus mucilaginosus Strain KNP414.</title>
        <authorList>
            <person name="Lu J.J."/>
            <person name="Wang J.F."/>
            <person name="Hu X.F."/>
        </authorList>
    </citation>
    <scope>NUCLEOTIDE SEQUENCE [LARGE SCALE GENOMIC DNA]</scope>
    <source>
        <strain evidence="4 5">KNP414</strain>
    </source>
</reference>
<accession>F8F7T3</accession>
<dbReference type="PROSITE" id="PS01081">
    <property type="entry name" value="HTH_TETR_1"/>
    <property type="match status" value="1"/>
</dbReference>
<reference evidence="5" key="1">
    <citation type="submission" date="2011-06" db="EMBL/GenBank/DDBJ databases">
        <title>Complete genome sequence of Paenibacillus mucilaginosus KNP414.</title>
        <authorList>
            <person name="Wang J."/>
            <person name="Hu S."/>
            <person name="Hu X."/>
            <person name="Zhang B."/>
            <person name="Dong D."/>
            <person name="Zhang S."/>
            <person name="Zhao K."/>
            <person name="Wu D."/>
        </authorList>
    </citation>
    <scope>NUCLEOTIDE SEQUENCE [LARGE SCALE GENOMIC DNA]</scope>
    <source>
        <strain evidence="5">KNP414</strain>
    </source>
</reference>
<keyword evidence="1 2" id="KW-0238">DNA-binding</keyword>
<evidence type="ECO:0000256" key="1">
    <source>
        <dbReference type="ARBA" id="ARBA00023125"/>
    </source>
</evidence>
<gene>
    <name evidence="4" type="ordered locus">KNP414_02276</name>
</gene>
<dbReference type="PRINTS" id="PR00455">
    <property type="entry name" value="HTHTETR"/>
</dbReference>